<keyword evidence="4 7" id="KW-0489">Methyltransferase</keyword>
<evidence type="ECO:0000256" key="4">
    <source>
        <dbReference type="ARBA" id="ARBA00022603"/>
    </source>
</evidence>
<reference evidence="9 10" key="1">
    <citation type="submission" date="2018-11" db="EMBL/GenBank/DDBJ databases">
        <title>Bradyrhizobium sp. nov., isolated from effective nodules of peanut in China.</title>
        <authorList>
            <person name="Li Y."/>
        </authorList>
    </citation>
    <scope>NUCLEOTIDE SEQUENCE [LARGE SCALE GENOMIC DNA]</scope>
    <source>
        <strain evidence="9 10">CCBAU 51770</strain>
    </source>
</reference>
<comment type="subcellular location">
    <subcellularLocation>
        <location evidence="1 7">Cytoplasm</location>
    </subcellularLocation>
</comment>
<accession>A0A4Q0QUL6</accession>
<name>A0A4Q0QUL6_9BRAD</name>
<feature type="chain" id="PRO_5020409482" description="Protein-L-isoaspartate O-methyltransferase" evidence="8">
    <location>
        <begin position="31"/>
        <end position="257"/>
    </location>
</feature>
<dbReference type="PANTHER" id="PTHR11579">
    <property type="entry name" value="PROTEIN-L-ISOASPARTATE O-METHYLTRANSFERASE"/>
    <property type="match status" value="1"/>
</dbReference>
<dbReference type="GO" id="GO:0032259">
    <property type="term" value="P:methylation"/>
    <property type="evidence" value="ECO:0007669"/>
    <property type="project" value="UniProtKB-KW"/>
</dbReference>
<evidence type="ECO:0000256" key="2">
    <source>
        <dbReference type="ARBA" id="ARBA00005369"/>
    </source>
</evidence>
<dbReference type="Gene3D" id="3.40.50.150">
    <property type="entry name" value="Vaccinia Virus protein VP39"/>
    <property type="match status" value="1"/>
</dbReference>
<comment type="caution">
    <text evidence="9">The sequence shown here is derived from an EMBL/GenBank/DDBJ whole genome shotgun (WGS) entry which is preliminary data.</text>
</comment>
<feature type="signal peptide" evidence="8">
    <location>
        <begin position="1"/>
        <end position="30"/>
    </location>
</feature>
<dbReference type="EMBL" id="RKMK01000004">
    <property type="protein sequence ID" value="RXH01313.1"/>
    <property type="molecule type" value="Genomic_DNA"/>
</dbReference>
<keyword evidence="6 7" id="KW-0949">S-adenosyl-L-methionine</keyword>
<dbReference type="HAMAP" id="MF_00090">
    <property type="entry name" value="PIMT"/>
    <property type="match status" value="1"/>
</dbReference>
<evidence type="ECO:0000256" key="5">
    <source>
        <dbReference type="ARBA" id="ARBA00022679"/>
    </source>
</evidence>
<dbReference type="InterPro" id="IPR000682">
    <property type="entry name" value="PCMT"/>
</dbReference>
<dbReference type="NCBIfam" id="NF001453">
    <property type="entry name" value="PRK00312.1"/>
    <property type="match status" value="1"/>
</dbReference>
<dbReference type="SUPFAM" id="SSF53335">
    <property type="entry name" value="S-adenosyl-L-methionine-dependent methyltransferases"/>
    <property type="match status" value="1"/>
</dbReference>
<organism evidence="9 10">
    <name type="scientific">Bradyrhizobium zhanjiangense</name>
    <dbReference type="NCBI Taxonomy" id="1325107"/>
    <lineage>
        <taxon>Bacteria</taxon>
        <taxon>Pseudomonadati</taxon>
        <taxon>Pseudomonadota</taxon>
        <taxon>Alphaproteobacteria</taxon>
        <taxon>Hyphomicrobiales</taxon>
        <taxon>Nitrobacteraceae</taxon>
        <taxon>Bradyrhizobium</taxon>
    </lineage>
</organism>
<feature type="active site" evidence="7">
    <location>
        <position position="106"/>
    </location>
</feature>
<sequence length="257" mass="27524">MSPFLLGERTMKALLLLVFAMVVVAREATAQDAPKDAQCVRERVAMVETIRAYARSAASALGQQGLSESVLEAMEQTKRHLFVPEQSCSIAYADRPMPIGLGQTISQPYIVALMTQLVEVAPDHVVLEVGTGSGYQAAVLAHLARKVCTIEIIPQLAETAAKTLRDLAYDNVSVKLGDGYDGCPECGPFDAIVVTAALGQPPPPLIEQLKVGGRLVMPVGPGYTTQQLTVVEKIAPDKTTTRAVALVRFVPLTRSQN</sequence>
<dbReference type="AlphaFoldDB" id="A0A4Q0QUL6"/>
<proteinExistence type="inferred from homology"/>
<evidence type="ECO:0000313" key="10">
    <source>
        <dbReference type="Proteomes" id="UP000290174"/>
    </source>
</evidence>
<dbReference type="FunFam" id="3.40.50.150:FF:000010">
    <property type="entry name" value="Protein-L-isoaspartate O-methyltransferase"/>
    <property type="match status" value="1"/>
</dbReference>
<dbReference type="GO" id="GO:0030091">
    <property type="term" value="P:protein repair"/>
    <property type="evidence" value="ECO:0007669"/>
    <property type="project" value="UniProtKB-UniRule"/>
</dbReference>
<dbReference type="GO" id="GO:0004719">
    <property type="term" value="F:protein-L-isoaspartate (D-aspartate) O-methyltransferase activity"/>
    <property type="evidence" value="ECO:0007669"/>
    <property type="project" value="UniProtKB-UniRule"/>
</dbReference>
<keyword evidence="5 7" id="KW-0808">Transferase</keyword>
<evidence type="ECO:0000256" key="1">
    <source>
        <dbReference type="ARBA" id="ARBA00004496"/>
    </source>
</evidence>
<dbReference type="Proteomes" id="UP000290174">
    <property type="component" value="Unassembled WGS sequence"/>
</dbReference>
<dbReference type="NCBIfam" id="TIGR00080">
    <property type="entry name" value="pimt"/>
    <property type="match status" value="1"/>
</dbReference>
<evidence type="ECO:0000256" key="6">
    <source>
        <dbReference type="ARBA" id="ARBA00022691"/>
    </source>
</evidence>
<evidence type="ECO:0000256" key="7">
    <source>
        <dbReference type="HAMAP-Rule" id="MF_00090"/>
    </source>
</evidence>
<dbReference type="Pfam" id="PF01135">
    <property type="entry name" value="PCMT"/>
    <property type="match status" value="1"/>
</dbReference>
<comment type="similarity">
    <text evidence="2 7">Belongs to the methyltransferase superfamily. L-isoaspartyl/D-aspartyl protein methyltransferase family.</text>
</comment>
<dbReference type="CDD" id="cd02440">
    <property type="entry name" value="AdoMet_MTases"/>
    <property type="match status" value="1"/>
</dbReference>
<dbReference type="InterPro" id="IPR029063">
    <property type="entry name" value="SAM-dependent_MTases_sf"/>
</dbReference>
<comment type="function">
    <text evidence="7">Catalyzes the methyl esterification of L-isoaspartyl residues in peptides and proteins that result from spontaneous decomposition of normal L-aspartyl and L-asparaginyl residues. It plays a role in the repair and/or degradation of damaged proteins.</text>
</comment>
<evidence type="ECO:0000313" key="9">
    <source>
        <dbReference type="EMBL" id="RXH01313.1"/>
    </source>
</evidence>
<dbReference type="PANTHER" id="PTHR11579:SF0">
    <property type="entry name" value="PROTEIN-L-ISOASPARTATE(D-ASPARTATE) O-METHYLTRANSFERASE"/>
    <property type="match status" value="1"/>
</dbReference>
<gene>
    <name evidence="7" type="primary">pcm</name>
    <name evidence="9" type="ORF">EAS61_06215</name>
</gene>
<comment type="catalytic activity">
    <reaction evidence="7">
        <text>[protein]-L-isoaspartate + S-adenosyl-L-methionine = [protein]-L-isoaspartate alpha-methyl ester + S-adenosyl-L-homocysteine</text>
        <dbReference type="Rhea" id="RHEA:12705"/>
        <dbReference type="Rhea" id="RHEA-COMP:12143"/>
        <dbReference type="Rhea" id="RHEA-COMP:12144"/>
        <dbReference type="ChEBI" id="CHEBI:57856"/>
        <dbReference type="ChEBI" id="CHEBI:59789"/>
        <dbReference type="ChEBI" id="CHEBI:90596"/>
        <dbReference type="ChEBI" id="CHEBI:90598"/>
        <dbReference type="EC" id="2.1.1.77"/>
    </reaction>
</comment>
<dbReference type="GO" id="GO:0005737">
    <property type="term" value="C:cytoplasm"/>
    <property type="evidence" value="ECO:0007669"/>
    <property type="project" value="UniProtKB-SubCell"/>
</dbReference>
<evidence type="ECO:0000256" key="8">
    <source>
        <dbReference type="SAM" id="SignalP"/>
    </source>
</evidence>
<dbReference type="EC" id="2.1.1.77" evidence="7"/>
<evidence type="ECO:0000256" key="3">
    <source>
        <dbReference type="ARBA" id="ARBA00022490"/>
    </source>
</evidence>
<keyword evidence="8" id="KW-0732">Signal</keyword>
<protein>
    <recommendedName>
        <fullName evidence="7">Protein-L-isoaspartate O-methyltransferase</fullName>
        <ecNumber evidence="7">2.1.1.77</ecNumber>
    </recommendedName>
    <alternativeName>
        <fullName evidence="7">L-isoaspartyl protein carboxyl methyltransferase</fullName>
    </alternativeName>
    <alternativeName>
        <fullName evidence="7">Protein L-isoaspartyl methyltransferase</fullName>
    </alternativeName>
    <alternativeName>
        <fullName evidence="7">Protein-beta-aspartate methyltransferase</fullName>
        <shortName evidence="7">PIMT</shortName>
    </alternativeName>
</protein>
<keyword evidence="3 7" id="KW-0963">Cytoplasm</keyword>